<dbReference type="AlphaFoldDB" id="A0A1W6L4H3"/>
<gene>
    <name evidence="1" type="ORF">A4W93_04415</name>
</gene>
<dbReference type="PROSITE" id="PS51257">
    <property type="entry name" value="PROKAR_LIPOPROTEIN"/>
    <property type="match status" value="1"/>
</dbReference>
<evidence type="ECO:0000313" key="2">
    <source>
        <dbReference type="Proteomes" id="UP000193427"/>
    </source>
</evidence>
<proteinExistence type="predicted"/>
<sequence>MSMKSLRNLLSGLVAACAVAAPFATFAQTTTACGEGVKAEVAKAVDAAASLSEGEKLKVEAQLYDKFKSCGTIDAAQLPAADPIFTAARQCGAKVSALGSLFYEEMSCCGYDPQRRTFACPVKVKQRFGFGGSPLPGSREHVLHCVADAAGVLQPVGADSVHLSNSALAPTWQFAVVANATDNLPLVQPMNGQVRRARSILSWNLRPTNCNYQPIWGNALDYAIRLDQ</sequence>
<dbReference type="RefSeq" id="WP_085749468.1">
    <property type="nucleotide sequence ID" value="NZ_BSPR01000002.1"/>
</dbReference>
<dbReference type="Proteomes" id="UP000193427">
    <property type="component" value="Chromosome"/>
</dbReference>
<dbReference type="EMBL" id="CP015118">
    <property type="protein sequence ID" value="ARN19215.1"/>
    <property type="molecule type" value="Genomic_DNA"/>
</dbReference>
<name>A0A1W6L4H3_9BURK</name>
<dbReference type="KEGG" id="rgu:A4W93_04415"/>
<dbReference type="OrthoDB" id="9156778at2"/>
<evidence type="ECO:0000313" key="1">
    <source>
        <dbReference type="EMBL" id="ARN19215.1"/>
    </source>
</evidence>
<accession>A0A1W6L4H3</accession>
<keyword evidence="2" id="KW-1185">Reference proteome</keyword>
<organism evidence="1 2">
    <name type="scientific">Piscinibacter gummiphilus</name>
    <dbReference type="NCBI Taxonomy" id="946333"/>
    <lineage>
        <taxon>Bacteria</taxon>
        <taxon>Pseudomonadati</taxon>
        <taxon>Pseudomonadota</taxon>
        <taxon>Betaproteobacteria</taxon>
        <taxon>Burkholderiales</taxon>
        <taxon>Sphaerotilaceae</taxon>
        <taxon>Piscinibacter</taxon>
    </lineage>
</organism>
<reference evidence="1 2" key="1">
    <citation type="submission" date="2016-04" db="EMBL/GenBank/DDBJ databases">
        <title>Complete genome sequence of natural rubber-degrading, novel Gram-negative bacterium, Rhizobacter gummiphilus strain NS21.</title>
        <authorList>
            <person name="Tabata M."/>
            <person name="Kasai D."/>
            <person name="Fukuda M."/>
        </authorList>
    </citation>
    <scope>NUCLEOTIDE SEQUENCE [LARGE SCALE GENOMIC DNA]</scope>
    <source>
        <strain evidence="1 2">NS21</strain>
    </source>
</reference>
<protein>
    <submittedName>
        <fullName evidence="1">Uncharacterized protein</fullName>
    </submittedName>
</protein>